<evidence type="ECO:0000259" key="2">
    <source>
        <dbReference type="Pfam" id="PF21226"/>
    </source>
</evidence>
<gene>
    <name evidence="3" type="ORF">GCM10025872_10570</name>
</gene>
<sequence>MPSAPSSTLQDLAHAHDIATEYWDWKGNHVKVSDDTLRSVLAALDVPAEGDEQVAQAMARKRDEAWRRTLPPVVVLREGWTPWVAVHVPDGAEISAVVRLEDGTERGSPSPTTRSSRATSTAPGWPRSPSSCPATCRSATTSWSSPARPAAASPAAR</sequence>
<dbReference type="Proteomes" id="UP001321421">
    <property type="component" value="Chromosome"/>
</dbReference>
<proteinExistence type="predicted"/>
<feature type="domain" description="MalQ N-terminal beta-sandwich" evidence="2">
    <location>
        <begin position="70"/>
        <end position="109"/>
    </location>
</feature>
<dbReference type="EMBL" id="AP027735">
    <property type="protein sequence ID" value="BDZ57400.1"/>
    <property type="molecule type" value="Genomic_DNA"/>
</dbReference>
<protein>
    <recommendedName>
        <fullName evidence="2">MalQ N-terminal beta-sandwich domain-containing protein</fullName>
    </recommendedName>
</protein>
<dbReference type="InterPro" id="IPR048458">
    <property type="entry name" value="MalQ_N"/>
</dbReference>
<feature type="compositionally biased region" description="Low complexity" evidence="1">
    <location>
        <begin position="106"/>
        <end position="124"/>
    </location>
</feature>
<evidence type="ECO:0000313" key="3">
    <source>
        <dbReference type="EMBL" id="BDZ57400.1"/>
    </source>
</evidence>
<feature type="compositionally biased region" description="Low complexity" evidence="1">
    <location>
        <begin position="137"/>
        <end position="157"/>
    </location>
</feature>
<feature type="region of interest" description="Disordered" evidence="1">
    <location>
        <begin position="99"/>
        <end position="157"/>
    </location>
</feature>
<organism evidence="3 4">
    <name type="scientific">Barrientosiimonas endolithica</name>
    <dbReference type="NCBI Taxonomy" id="1535208"/>
    <lineage>
        <taxon>Bacteria</taxon>
        <taxon>Bacillati</taxon>
        <taxon>Actinomycetota</taxon>
        <taxon>Actinomycetes</taxon>
        <taxon>Micrococcales</taxon>
        <taxon>Dermacoccaceae</taxon>
        <taxon>Barrientosiimonas</taxon>
    </lineage>
</organism>
<reference evidence="4" key="1">
    <citation type="journal article" date="2019" name="Int. J. Syst. Evol. Microbiol.">
        <title>The Global Catalogue of Microorganisms (GCM) 10K type strain sequencing project: providing services to taxonomists for standard genome sequencing and annotation.</title>
        <authorList>
            <consortium name="The Broad Institute Genomics Platform"/>
            <consortium name="The Broad Institute Genome Sequencing Center for Infectious Disease"/>
            <person name="Wu L."/>
            <person name="Ma J."/>
        </authorList>
    </citation>
    <scope>NUCLEOTIDE SEQUENCE [LARGE SCALE GENOMIC DNA]</scope>
    <source>
        <strain evidence="4">NBRC 110608</strain>
    </source>
</reference>
<evidence type="ECO:0000256" key="1">
    <source>
        <dbReference type="SAM" id="MobiDB-lite"/>
    </source>
</evidence>
<name>A0ABM8H912_9MICO</name>
<evidence type="ECO:0000313" key="4">
    <source>
        <dbReference type="Proteomes" id="UP001321421"/>
    </source>
</evidence>
<accession>A0ABM8H912</accession>
<dbReference type="Pfam" id="PF21226">
    <property type="entry name" value="MalQ_N"/>
    <property type="match status" value="1"/>
</dbReference>
<keyword evidence="4" id="KW-1185">Reference proteome</keyword>